<dbReference type="OrthoDB" id="9805682at2"/>
<evidence type="ECO:0000259" key="9">
    <source>
        <dbReference type="Pfam" id="PF00482"/>
    </source>
</evidence>
<evidence type="ECO:0000256" key="1">
    <source>
        <dbReference type="ARBA" id="ARBA00004429"/>
    </source>
</evidence>
<organism evidence="10 11">
    <name type="scientific">Anaerospora hongkongensis</name>
    <dbReference type="NCBI Taxonomy" id="244830"/>
    <lineage>
        <taxon>Bacteria</taxon>
        <taxon>Bacillati</taxon>
        <taxon>Bacillota</taxon>
        <taxon>Negativicutes</taxon>
        <taxon>Selenomonadales</taxon>
        <taxon>Sporomusaceae</taxon>
        <taxon>Anaerospora</taxon>
    </lineage>
</organism>
<evidence type="ECO:0000313" key="11">
    <source>
        <dbReference type="Proteomes" id="UP000295063"/>
    </source>
</evidence>
<keyword evidence="6 8" id="KW-1133">Transmembrane helix</keyword>
<dbReference type="InterPro" id="IPR018076">
    <property type="entry name" value="T2SS_GspF_dom"/>
</dbReference>
<dbReference type="RefSeq" id="WP_132082752.1">
    <property type="nucleotide sequence ID" value="NZ_SLUI01000014.1"/>
</dbReference>
<proteinExistence type="inferred from homology"/>
<evidence type="ECO:0000256" key="5">
    <source>
        <dbReference type="ARBA" id="ARBA00022692"/>
    </source>
</evidence>
<keyword evidence="11" id="KW-1185">Reference proteome</keyword>
<name>A0A4R1PXB8_9FIRM</name>
<sequence>MSNLFHYKARDRLGHSLAGTIQAENENAAAGYLRGKGYYVTQLKEQRKALMVPKWWQDRTAVSAKELAVLCRQFAAMMNAGVAMLTCLRILIEQTSHASLKRGLQNVYIKVQEGAPLSSAMQKQHPIFPSLMTSMLEAGEVGGVLDVILNRLAMHYENEHRLNEKIKSAMTYPAVVISMAMLSIGFILIFVMPAFSQLYQEMNMAMPLPTRMLLTIANGMDNHGTSLLVSLLPAGCGFVLFMKYVDTPKLTDRILLSLPVFGIMRKKIMIARFSRTLGTLLRGGIPLLAALAVVGKSIGSSSILFALAKAQANVKAGRGLAVALKPFPVFPPMVIQLVAIGEETGELDTMLEKIADFYEADVEDIIGRLSSILEPLLIGVLGVIIGLMIIAVVLPMVEAVSAVGKQ</sequence>
<dbReference type="PANTHER" id="PTHR30012:SF0">
    <property type="entry name" value="TYPE II SECRETION SYSTEM PROTEIN F-RELATED"/>
    <property type="match status" value="1"/>
</dbReference>
<accession>A0A4R1PXB8</accession>
<keyword evidence="3" id="KW-1003">Cell membrane</keyword>
<comment type="similarity">
    <text evidence="2">Belongs to the GSP F family.</text>
</comment>
<dbReference type="Pfam" id="PF00482">
    <property type="entry name" value="T2SSF"/>
    <property type="match status" value="2"/>
</dbReference>
<feature type="transmembrane region" description="Helical" evidence="8">
    <location>
        <begin position="376"/>
        <end position="397"/>
    </location>
</feature>
<dbReference type="InterPro" id="IPR003004">
    <property type="entry name" value="GspF/PilC"/>
</dbReference>
<gene>
    <name evidence="10" type="ORF">EV210_11458</name>
</gene>
<keyword evidence="7 8" id="KW-0472">Membrane</keyword>
<evidence type="ECO:0000256" key="4">
    <source>
        <dbReference type="ARBA" id="ARBA00022519"/>
    </source>
</evidence>
<evidence type="ECO:0000256" key="7">
    <source>
        <dbReference type="ARBA" id="ARBA00023136"/>
    </source>
</evidence>
<dbReference type="GO" id="GO:0005886">
    <property type="term" value="C:plasma membrane"/>
    <property type="evidence" value="ECO:0007669"/>
    <property type="project" value="UniProtKB-SubCell"/>
</dbReference>
<evidence type="ECO:0000256" key="8">
    <source>
        <dbReference type="SAM" id="Phobius"/>
    </source>
</evidence>
<keyword evidence="4" id="KW-0997">Cell inner membrane</keyword>
<feature type="transmembrane region" description="Helical" evidence="8">
    <location>
        <begin position="171"/>
        <end position="195"/>
    </location>
</feature>
<dbReference type="Gene3D" id="1.20.81.30">
    <property type="entry name" value="Type II secretion system (T2SS), domain F"/>
    <property type="match status" value="2"/>
</dbReference>
<dbReference type="PANTHER" id="PTHR30012">
    <property type="entry name" value="GENERAL SECRETION PATHWAY PROTEIN"/>
    <property type="match status" value="1"/>
</dbReference>
<feature type="transmembrane region" description="Helical" evidence="8">
    <location>
        <begin position="223"/>
        <end position="242"/>
    </location>
</feature>
<feature type="domain" description="Type II secretion system protein GspF" evidence="9">
    <location>
        <begin position="273"/>
        <end position="395"/>
    </location>
</feature>
<comment type="caution">
    <text evidence="10">The sequence shown here is derived from an EMBL/GenBank/DDBJ whole genome shotgun (WGS) entry which is preliminary data.</text>
</comment>
<dbReference type="InterPro" id="IPR042094">
    <property type="entry name" value="T2SS_GspF_sf"/>
</dbReference>
<comment type="subcellular location">
    <subcellularLocation>
        <location evidence="1">Cell inner membrane</location>
        <topology evidence="1">Multi-pass membrane protein</topology>
    </subcellularLocation>
</comment>
<evidence type="ECO:0000256" key="3">
    <source>
        <dbReference type="ARBA" id="ARBA00022475"/>
    </source>
</evidence>
<protein>
    <submittedName>
        <fullName evidence="10">Type IV pilus assembly protein PilC</fullName>
    </submittedName>
</protein>
<dbReference type="EMBL" id="SLUI01000014">
    <property type="protein sequence ID" value="TCL35041.1"/>
    <property type="molecule type" value="Genomic_DNA"/>
</dbReference>
<keyword evidence="5 8" id="KW-0812">Transmembrane</keyword>
<evidence type="ECO:0000256" key="6">
    <source>
        <dbReference type="ARBA" id="ARBA00022989"/>
    </source>
</evidence>
<dbReference type="Proteomes" id="UP000295063">
    <property type="component" value="Unassembled WGS sequence"/>
</dbReference>
<feature type="domain" description="Type II secretion system protein GspF" evidence="9">
    <location>
        <begin position="70"/>
        <end position="193"/>
    </location>
</feature>
<dbReference type="AlphaFoldDB" id="A0A4R1PXB8"/>
<evidence type="ECO:0000313" key="10">
    <source>
        <dbReference type="EMBL" id="TCL35041.1"/>
    </source>
</evidence>
<dbReference type="PRINTS" id="PR00812">
    <property type="entry name" value="BCTERIALGSPF"/>
</dbReference>
<reference evidence="10 11" key="1">
    <citation type="submission" date="2019-03" db="EMBL/GenBank/DDBJ databases">
        <title>Genomic Encyclopedia of Type Strains, Phase IV (KMG-IV): sequencing the most valuable type-strain genomes for metagenomic binning, comparative biology and taxonomic classification.</title>
        <authorList>
            <person name="Goeker M."/>
        </authorList>
    </citation>
    <scope>NUCLEOTIDE SEQUENCE [LARGE SCALE GENOMIC DNA]</scope>
    <source>
        <strain evidence="10 11">DSM 15969</strain>
    </source>
</reference>
<evidence type="ECO:0000256" key="2">
    <source>
        <dbReference type="ARBA" id="ARBA00005745"/>
    </source>
</evidence>
<dbReference type="FunFam" id="1.20.81.30:FF:000001">
    <property type="entry name" value="Type II secretion system protein F"/>
    <property type="match status" value="2"/>
</dbReference>